<gene>
    <name evidence="1" type="ORF">EV356DRAFT_159765</name>
</gene>
<evidence type="ECO:0000313" key="2">
    <source>
        <dbReference type="Proteomes" id="UP000800092"/>
    </source>
</evidence>
<accession>A0A6A6H9A9</accession>
<keyword evidence="2" id="KW-1185">Reference proteome</keyword>
<reference evidence="1" key="1">
    <citation type="journal article" date="2020" name="Stud. Mycol.">
        <title>101 Dothideomycetes genomes: a test case for predicting lifestyles and emergence of pathogens.</title>
        <authorList>
            <person name="Haridas S."/>
            <person name="Albert R."/>
            <person name="Binder M."/>
            <person name="Bloem J."/>
            <person name="Labutti K."/>
            <person name="Salamov A."/>
            <person name="Andreopoulos B."/>
            <person name="Baker S."/>
            <person name="Barry K."/>
            <person name="Bills G."/>
            <person name="Bluhm B."/>
            <person name="Cannon C."/>
            <person name="Castanera R."/>
            <person name="Culley D."/>
            <person name="Daum C."/>
            <person name="Ezra D."/>
            <person name="Gonzalez J."/>
            <person name="Henrissat B."/>
            <person name="Kuo A."/>
            <person name="Liang C."/>
            <person name="Lipzen A."/>
            <person name="Lutzoni F."/>
            <person name="Magnuson J."/>
            <person name="Mondo S."/>
            <person name="Nolan M."/>
            <person name="Ohm R."/>
            <person name="Pangilinan J."/>
            <person name="Park H.-J."/>
            <person name="Ramirez L."/>
            <person name="Alfaro M."/>
            <person name="Sun H."/>
            <person name="Tritt A."/>
            <person name="Yoshinaga Y."/>
            <person name="Zwiers L.-H."/>
            <person name="Turgeon B."/>
            <person name="Goodwin S."/>
            <person name="Spatafora J."/>
            <person name="Crous P."/>
            <person name="Grigoriev I."/>
        </authorList>
    </citation>
    <scope>NUCLEOTIDE SEQUENCE</scope>
    <source>
        <strain evidence="1">Tuck. ex Michener</strain>
    </source>
</reference>
<dbReference type="EMBL" id="ML991799">
    <property type="protein sequence ID" value="KAF2234391.1"/>
    <property type="molecule type" value="Genomic_DNA"/>
</dbReference>
<sequence>MTRMVSPFATAHSVLVFPSSPPMRVSRQFSRLLQACSHADYCCREAGSDTVTKSLHSPACCFSTSDRHRHYWRTGAFAILCVIVMQDA</sequence>
<organism evidence="1 2">
    <name type="scientific">Viridothelium virens</name>
    <name type="common">Speckled blister lichen</name>
    <name type="synonym">Trypethelium virens</name>
    <dbReference type="NCBI Taxonomy" id="1048519"/>
    <lineage>
        <taxon>Eukaryota</taxon>
        <taxon>Fungi</taxon>
        <taxon>Dikarya</taxon>
        <taxon>Ascomycota</taxon>
        <taxon>Pezizomycotina</taxon>
        <taxon>Dothideomycetes</taxon>
        <taxon>Dothideomycetes incertae sedis</taxon>
        <taxon>Trypetheliales</taxon>
        <taxon>Trypetheliaceae</taxon>
        <taxon>Viridothelium</taxon>
    </lineage>
</organism>
<dbReference type="Proteomes" id="UP000800092">
    <property type="component" value="Unassembled WGS sequence"/>
</dbReference>
<evidence type="ECO:0000313" key="1">
    <source>
        <dbReference type="EMBL" id="KAF2234391.1"/>
    </source>
</evidence>
<protein>
    <submittedName>
        <fullName evidence="1">Uncharacterized protein</fullName>
    </submittedName>
</protein>
<dbReference type="AlphaFoldDB" id="A0A6A6H9A9"/>
<proteinExistence type="predicted"/>
<name>A0A6A6H9A9_VIRVR</name>